<feature type="chain" id="PRO_5040223040" evidence="2">
    <location>
        <begin position="19"/>
        <end position="144"/>
    </location>
</feature>
<keyword evidence="2" id="KW-0732">Signal</keyword>
<dbReference type="EMBL" id="JAAAUY010000084">
    <property type="protein sequence ID" value="KAF9335831.1"/>
    <property type="molecule type" value="Genomic_DNA"/>
</dbReference>
<comment type="caution">
    <text evidence="3">The sequence shown here is derived from an EMBL/GenBank/DDBJ whole genome shotgun (WGS) entry which is preliminary data.</text>
</comment>
<feature type="region of interest" description="Disordered" evidence="1">
    <location>
        <begin position="20"/>
        <end position="144"/>
    </location>
</feature>
<accession>A0A9P5SR88</accession>
<gene>
    <name evidence="3" type="ORF">BG006_010546</name>
</gene>
<evidence type="ECO:0000313" key="4">
    <source>
        <dbReference type="Proteomes" id="UP000696485"/>
    </source>
</evidence>
<protein>
    <submittedName>
        <fullName evidence="3">Uncharacterized protein</fullName>
    </submittedName>
</protein>
<feature type="signal peptide" evidence="2">
    <location>
        <begin position="1"/>
        <end position="18"/>
    </location>
</feature>
<dbReference type="Proteomes" id="UP000696485">
    <property type="component" value="Unassembled WGS sequence"/>
</dbReference>
<proteinExistence type="predicted"/>
<sequence>MKFPFALTILAALAVVHSAPVPTTGSTGLQALHQTPESTAVQSQTVKQNLKKRLVKNALAKLSDTEGDDDEDEDLKKRRDTEGDDDEDEDLKKRRDTEGDDDEDEDLKKRHDTEGDDDEDEDLKKRRDTEGDDDEDEDLKKRHF</sequence>
<evidence type="ECO:0000256" key="1">
    <source>
        <dbReference type="SAM" id="MobiDB-lite"/>
    </source>
</evidence>
<name>A0A9P5SR88_9FUNG</name>
<evidence type="ECO:0000256" key="2">
    <source>
        <dbReference type="SAM" id="SignalP"/>
    </source>
</evidence>
<evidence type="ECO:0000313" key="3">
    <source>
        <dbReference type="EMBL" id="KAF9335831.1"/>
    </source>
</evidence>
<keyword evidence="4" id="KW-1185">Reference proteome</keyword>
<organism evidence="3 4">
    <name type="scientific">Podila minutissima</name>
    <dbReference type="NCBI Taxonomy" id="64525"/>
    <lineage>
        <taxon>Eukaryota</taxon>
        <taxon>Fungi</taxon>
        <taxon>Fungi incertae sedis</taxon>
        <taxon>Mucoromycota</taxon>
        <taxon>Mortierellomycotina</taxon>
        <taxon>Mortierellomycetes</taxon>
        <taxon>Mortierellales</taxon>
        <taxon>Mortierellaceae</taxon>
        <taxon>Podila</taxon>
    </lineage>
</organism>
<feature type="compositionally biased region" description="Polar residues" evidence="1">
    <location>
        <begin position="21"/>
        <end position="48"/>
    </location>
</feature>
<reference evidence="3" key="1">
    <citation type="journal article" date="2020" name="Fungal Divers.">
        <title>Resolving the Mortierellaceae phylogeny through synthesis of multi-gene phylogenetics and phylogenomics.</title>
        <authorList>
            <person name="Vandepol N."/>
            <person name="Liber J."/>
            <person name="Desiro A."/>
            <person name="Na H."/>
            <person name="Kennedy M."/>
            <person name="Barry K."/>
            <person name="Grigoriev I.V."/>
            <person name="Miller A.N."/>
            <person name="O'Donnell K."/>
            <person name="Stajich J.E."/>
            <person name="Bonito G."/>
        </authorList>
    </citation>
    <scope>NUCLEOTIDE SEQUENCE</scope>
    <source>
        <strain evidence="3">NVP1</strain>
    </source>
</reference>
<dbReference type="AlphaFoldDB" id="A0A9P5SR88"/>